<feature type="transmembrane region" description="Helical" evidence="17">
    <location>
        <begin position="210"/>
        <end position="230"/>
    </location>
</feature>
<dbReference type="GO" id="GO:0003954">
    <property type="term" value="F:NADH dehydrogenase activity"/>
    <property type="evidence" value="ECO:0007669"/>
    <property type="project" value="TreeGrafter"/>
</dbReference>
<evidence type="ECO:0000256" key="14">
    <source>
        <dbReference type="ARBA" id="ARBA00023128"/>
    </source>
</evidence>
<proteinExistence type="inferred from homology"/>
<feature type="transmembrane region" description="Helical" evidence="17">
    <location>
        <begin position="110"/>
        <end position="128"/>
    </location>
</feature>
<evidence type="ECO:0000313" key="21">
    <source>
        <dbReference type="EMBL" id="AZL93199.1"/>
    </source>
</evidence>
<keyword evidence="9" id="KW-1278">Translocase</keyword>
<organism evidence="21">
    <name type="scientific">Dryinus sp. ZJUH_2016011</name>
    <dbReference type="NCBI Taxonomy" id="2491175"/>
    <lineage>
        <taxon>Eukaryota</taxon>
        <taxon>Metazoa</taxon>
        <taxon>Ecdysozoa</taxon>
        <taxon>Arthropoda</taxon>
        <taxon>Hexapoda</taxon>
        <taxon>Insecta</taxon>
        <taxon>Pterygota</taxon>
        <taxon>Neoptera</taxon>
        <taxon>Endopterygota</taxon>
        <taxon>Hymenoptera</taxon>
        <taxon>Apocrita</taxon>
        <taxon>Aculeata</taxon>
        <taxon>Chrysidoidea</taxon>
        <taxon>Dryinidae</taxon>
        <taxon>Dryininae</taxon>
        <taxon>Dryinus</taxon>
    </lineage>
</organism>
<evidence type="ECO:0000259" key="18">
    <source>
        <dbReference type="Pfam" id="PF00361"/>
    </source>
</evidence>
<dbReference type="GO" id="GO:0008137">
    <property type="term" value="F:NADH dehydrogenase (ubiquinone) activity"/>
    <property type="evidence" value="ECO:0007669"/>
    <property type="project" value="UniProtKB-EC"/>
</dbReference>
<evidence type="ECO:0000256" key="17">
    <source>
        <dbReference type="RuleBase" id="RU003404"/>
    </source>
</evidence>
<comment type="function">
    <text evidence="1">Core subunit of the mitochondrial membrane respiratory chain NADH dehydrogenase (Complex I) that is believed to belong to the minimal assembly required for catalysis. Complex I functions in the transfer of electrons from NADH to the respiratory chain. The immediate electron acceptor for the enzyme is believed to be ubiquinone.</text>
</comment>
<dbReference type="InterPro" id="IPR010934">
    <property type="entry name" value="NADH_DH_su5_C"/>
</dbReference>
<feature type="transmembrane region" description="Helical" evidence="17">
    <location>
        <begin position="531"/>
        <end position="551"/>
    </location>
</feature>
<feature type="domain" description="NADH-Ubiquinone oxidoreductase (complex I) chain 5 N-terminal" evidence="19">
    <location>
        <begin position="42"/>
        <end position="88"/>
    </location>
</feature>
<feature type="transmembrane region" description="Helical" evidence="17">
    <location>
        <begin position="290"/>
        <end position="313"/>
    </location>
</feature>
<evidence type="ECO:0000256" key="16">
    <source>
        <dbReference type="ARBA" id="ARBA00049551"/>
    </source>
</evidence>
<protein>
    <recommendedName>
        <fullName evidence="4 17">NADH-ubiquinone oxidoreductase chain 5</fullName>
        <ecNumber evidence="3 17">7.1.1.2</ecNumber>
    </recommendedName>
</protein>
<name>A0A3Q8U9N6_9HYME</name>
<dbReference type="PANTHER" id="PTHR42829:SF2">
    <property type="entry name" value="NADH-UBIQUINONE OXIDOREDUCTASE CHAIN 5"/>
    <property type="match status" value="1"/>
</dbReference>
<comment type="function">
    <text evidence="17">Core subunit of the mitochondrial membrane respiratory chain NADH dehydrogenase (Complex I) which catalyzes electron transfer from NADH through the respiratory chain, using ubiquinone as an electron acceptor. Essential for the catalytic activity and assembly of complex I.</text>
</comment>
<evidence type="ECO:0000256" key="7">
    <source>
        <dbReference type="ARBA" id="ARBA00022692"/>
    </source>
</evidence>
<feature type="transmembrane region" description="Helical" evidence="17">
    <location>
        <begin position="48"/>
        <end position="75"/>
    </location>
</feature>
<comment type="catalytic activity">
    <reaction evidence="16 17">
        <text>a ubiquinone + NADH + 5 H(+)(in) = a ubiquinol + NAD(+) + 4 H(+)(out)</text>
        <dbReference type="Rhea" id="RHEA:29091"/>
        <dbReference type="Rhea" id="RHEA-COMP:9565"/>
        <dbReference type="Rhea" id="RHEA-COMP:9566"/>
        <dbReference type="ChEBI" id="CHEBI:15378"/>
        <dbReference type="ChEBI" id="CHEBI:16389"/>
        <dbReference type="ChEBI" id="CHEBI:17976"/>
        <dbReference type="ChEBI" id="CHEBI:57540"/>
        <dbReference type="ChEBI" id="CHEBI:57945"/>
        <dbReference type="EC" id="7.1.1.2"/>
    </reaction>
</comment>
<dbReference type="PRINTS" id="PR01434">
    <property type="entry name" value="NADHDHGNASE5"/>
</dbReference>
<feature type="transmembrane region" description="Helical" evidence="17">
    <location>
        <begin position="325"/>
        <end position="349"/>
    </location>
</feature>
<feature type="transmembrane region" description="Helical" evidence="17">
    <location>
        <begin position="369"/>
        <end position="395"/>
    </location>
</feature>
<comment type="similarity">
    <text evidence="17">Belongs to the complex I subunit 5 family.</text>
</comment>
<evidence type="ECO:0000256" key="13">
    <source>
        <dbReference type="ARBA" id="ARBA00023075"/>
    </source>
</evidence>
<keyword evidence="11 17" id="KW-1133">Transmembrane helix</keyword>
<geneLocation type="mitochondrion" evidence="21"/>
<dbReference type="GO" id="GO:0015990">
    <property type="term" value="P:electron transport coupled proton transport"/>
    <property type="evidence" value="ECO:0007669"/>
    <property type="project" value="TreeGrafter"/>
</dbReference>
<keyword evidence="8" id="KW-0999">Mitochondrion inner membrane</keyword>
<dbReference type="PANTHER" id="PTHR42829">
    <property type="entry name" value="NADH-UBIQUINONE OXIDOREDUCTASE CHAIN 5"/>
    <property type="match status" value="1"/>
</dbReference>
<feature type="transmembrane region" description="Helical" evidence="17">
    <location>
        <begin position="446"/>
        <end position="467"/>
    </location>
</feature>
<evidence type="ECO:0000256" key="2">
    <source>
        <dbReference type="ARBA" id="ARBA00004448"/>
    </source>
</evidence>
<keyword evidence="5 17" id="KW-0813">Transport</keyword>
<dbReference type="GO" id="GO:0005743">
    <property type="term" value="C:mitochondrial inner membrane"/>
    <property type="evidence" value="ECO:0007669"/>
    <property type="project" value="UniProtKB-SubCell"/>
</dbReference>
<evidence type="ECO:0000256" key="15">
    <source>
        <dbReference type="ARBA" id="ARBA00023136"/>
    </source>
</evidence>
<evidence type="ECO:0000256" key="9">
    <source>
        <dbReference type="ARBA" id="ARBA00022967"/>
    </source>
</evidence>
<feature type="transmembrane region" description="Helical" evidence="17">
    <location>
        <begin position="236"/>
        <end position="257"/>
    </location>
</feature>
<feature type="transmembrane region" description="Helical" evidence="17">
    <location>
        <begin position="264"/>
        <end position="284"/>
    </location>
</feature>
<dbReference type="AlphaFoldDB" id="A0A3Q8U9N6"/>
<evidence type="ECO:0000256" key="4">
    <source>
        <dbReference type="ARBA" id="ARBA00021096"/>
    </source>
</evidence>
<dbReference type="EC" id="7.1.1.2" evidence="3 17"/>
<reference evidence="21" key="1">
    <citation type="journal article" date="2018" name="Mol. Phylogenet. Evol.">
        <title>Mitochondrial phylogenomics of the Hymenoptera.</title>
        <authorList>
            <person name="Tang P."/>
            <person name="Zhu J.C."/>
            <person name="Zheng B.Y."/>
            <person name="Wei S.J."/>
            <person name="Sharkey M."/>
            <person name="Chen X.X."/>
            <person name="Vogler A.P."/>
        </authorList>
    </citation>
    <scope>NUCLEOTIDE SEQUENCE</scope>
</reference>
<keyword evidence="6" id="KW-0679">Respiratory chain</keyword>
<feature type="transmembrane region" description="Helical" evidence="17">
    <location>
        <begin position="479"/>
        <end position="502"/>
    </location>
</feature>
<accession>A0A3Q8U9N6</accession>
<evidence type="ECO:0000256" key="1">
    <source>
        <dbReference type="ARBA" id="ARBA00003257"/>
    </source>
</evidence>
<keyword evidence="13 17" id="KW-0830">Ubiquinone</keyword>
<dbReference type="Pfam" id="PF00662">
    <property type="entry name" value="Proton_antipo_N"/>
    <property type="match status" value="1"/>
</dbReference>
<dbReference type="EMBL" id="MG923492">
    <property type="protein sequence ID" value="AZL93199.1"/>
    <property type="molecule type" value="Genomic_DNA"/>
</dbReference>
<dbReference type="InterPro" id="IPR001750">
    <property type="entry name" value="ND/Mrp_TM"/>
</dbReference>
<feature type="transmembrane region" description="Helical" evidence="17">
    <location>
        <begin position="416"/>
        <end position="434"/>
    </location>
</feature>
<evidence type="ECO:0000256" key="11">
    <source>
        <dbReference type="ARBA" id="ARBA00022989"/>
    </source>
</evidence>
<evidence type="ECO:0000256" key="12">
    <source>
        <dbReference type="ARBA" id="ARBA00023027"/>
    </source>
</evidence>
<evidence type="ECO:0000256" key="10">
    <source>
        <dbReference type="ARBA" id="ARBA00022982"/>
    </source>
</evidence>
<feature type="domain" description="NADH:quinone oxidoreductase/Mrp antiporter transmembrane" evidence="18">
    <location>
        <begin position="104"/>
        <end position="379"/>
    </location>
</feature>
<dbReference type="Pfam" id="PF06455">
    <property type="entry name" value="NADH5_C"/>
    <property type="match status" value="1"/>
</dbReference>
<evidence type="ECO:0000259" key="19">
    <source>
        <dbReference type="Pfam" id="PF00662"/>
    </source>
</evidence>
<dbReference type="Pfam" id="PF00361">
    <property type="entry name" value="Proton_antipo_M"/>
    <property type="match status" value="1"/>
</dbReference>
<keyword evidence="12 17" id="KW-0520">NAD</keyword>
<comment type="subcellular location">
    <subcellularLocation>
        <location evidence="2">Mitochondrion inner membrane</location>
        <topology evidence="2">Multi-pass membrane protein</topology>
    </subcellularLocation>
</comment>
<dbReference type="InterPro" id="IPR003945">
    <property type="entry name" value="NU5C-like"/>
</dbReference>
<gene>
    <name evidence="21" type="primary">nad5</name>
</gene>
<feature type="domain" description="NADH dehydrogenase subunit 5 C-terminal" evidence="20">
    <location>
        <begin position="385"/>
        <end position="550"/>
    </location>
</feature>
<evidence type="ECO:0000256" key="6">
    <source>
        <dbReference type="ARBA" id="ARBA00022660"/>
    </source>
</evidence>
<evidence type="ECO:0000256" key="3">
    <source>
        <dbReference type="ARBA" id="ARBA00012944"/>
    </source>
</evidence>
<evidence type="ECO:0000256" key="8">
    <source>
        <dbReference type="ARBA" id="ARBA00022792"/>
    </source>
</evidence>
<evidence type="ECO:0000256" key="5">
    <source>
        <dbReference type="ARBA" id="ARBA00022448"/>
    </source>
</evidence>
<keyword evidence="7 17" id="KW-0812">Transmembrane</keyword>
<feature type="transmembrane region" description="Helical" evidence="17">
    <location>
        <begin position="87"/>
        <end position="104"/>
    </location>
</feature>
<evidence type="ECO:0000259" key="20">
    <source>
        <dbReference type="Pfam" id="PF06455"/>
    </source>
</evidence>
<keyword evidence="15 17" id="KW-0472">Membrane</keyword>
<dbReference type="GO" id="GO:0042773">
    <property type="term" value="P:ATP synthesis coupled electron transport"/>
    <property type="evidence" value="ECO:0007669"/>
    <property type="project" value="InterPro"/>
</dbReference>
<dbReference type="InterPro" id="IPR001516">
    <property type="entry name" value="Proton_antipo_N"/>
</dbReference>
<feature type="transmembrane region" description="Helical" evidence="17">
    <location>
        <begin position="172"/>
        <end position="189"/>
    </location>
</feature>
<keyword evidence="10" id="KW-0249">Electron transport</keyword>
<sequence>MIKMIIQSFILLLLSIFFFFYSLFFKMKNFMMLLEWNLCFMNSIDYSYILYFDWVSLSFISIVFFISSMIMCYSVEYMNYDKFINRFFYLIYMFIMSMMLMILSPNILSILLGWDGLGLVSYCLVIYYQSVSSCNSGMVTVLMNRVGDIGLLMSIGLLVSLGSFNLMSYFNINVLIVLMLVLSGFSKSAQIPFSSWLPMAMSAPTPVSSLVHSSTLVTAGVYLFIRYYYLICNSKLNMILLLLVSLTMLMSGLMANLEMDMKKIIALSTLSQLSLMMSILFLGFNELSYFHLLIHALFKSLLFMCSGIIIHLMNNNQDIRFMGGLINLSPFLIMVFMMAKLCLCGFPFLSGFYSKDLIMELILMSKMNLLILMILLLSILLTVSYSVRMIMFMFIMNFKFKCSFMFNENWLMNNTLFLNYFFSIIGGFSFNWLYFKFNFIVILNFYMKIMVLMFCFLGILVGIYFYYKSLKFYYFLSSLWFLDYIIKYINMFFLNIGMLLFMNIEKGWLENYSGVGFILFFKSFKKKLKSFIFLTVGIYFMTILLMMMMLYY</sequence>
<keyword evidence="14 17" id="KW-0496">Mitochondrion</keyword>